<dbReference type="Gene3D" id="3.40.50.720">
    <property type="entry name" value="NAD(P)-binding Rossmann-like Domain"/>
    <property type="match status" value="1"/>
</dbReference>
<dbReference type="PANTHER" id="PTHR43490">
    <property type="entry name" value="(+)-NEOMENTHOL DEHYDROGENASE"/>
    <property type="match status" value="1"/>
</dbReference>
<evidence type="ECO:0000313" key="5">
    <source>
        <dbReference type="EMBL" id="KAK3176198.1"/>
    </source>
</evidence>
<proteinExistence type="inferred from homology"/>
<evidence type="ECO:0000256" key="4">
    <source>
        <dbReference type="RuleBase" id="RU000363"/>
    </source>
</evidence>
<dbReference type="AlphaFoldDB" id="A0AAD9ZDY8"/>
<dbReference type="InterPro" id="IPR020904">
    <property type="entry name" value="Sc_DH/Rdtase_CS"/>
</dbReference>
<dbReference type="InterPro" id="IPR036291">
    <property type="entry name" value="NAD(P)-bd_dom_sf"/>
</dbReference>
<dbReference type="GO" id="GO:0016491">
    <property type="term" value="F:oxidoreductase activity"/>
    <property type="evidence" value="ECO:0007669"/>
    <property type="project" value="UniProtKB-KW"/>
</dbReference>
<evidence type="ECO:0000256" key="1">
    <source>
        <dbReference type="ARBA" id="ARBA00006484"/>
    </source>
</evidence>
<dbReference type="SUPFAM" id="SSF51735">
    <property type="entry name" value="NAD(P)-binding Rossmann-fold domains"/>
    <property type="match status" value="1"/>
</dbReference>
<evidence type="ECO:0000256" key="2">
    <source>
        <dbReference type="ARBA" id="ARBA00022857"/>
    </source>
</evidence>
<accession>A0AAD9ZDY8</accession>
<evidence type="ECO:0008006" key="7">
    <source>
        <dbReference type="Google" id="ProtNLM"/>
    </source>
</evidence>
<dbReference type="PROSITE" id="PS00061">
    <property type="entry name" value="ADH_SHORT"/>
    <property type="match status" value="1"/>
</dbReference>
<keyword evidence="3" id="KW-0560">Oxidoreductase</keyword>
<sequence>MSPRTILVTGANRGIGYSILQALATRSPSDHFLLGARTTKNGNSAIEELRTLGLQAEIDVVELDVASESSIKAAEEYVRTKFGGLDVLVNNAGIAILEEADHSNLSKSYAETFNTNITGVALMMSTFLCLMKETSQDPRIINVSSARASLQLSSTGNLPPSRVISYSVSKTALNALTVEYAKAEPDARFYAASPGHCKTAFNGFKGTKDPLDGAKVVVELALAEKGKYANGFWQLEGDDKEASLVPW</sequence>
<dbReference type="InterPro" id="IPR002347">
    <property type="entry name" value="SDR_fam"/>
</dbReference>
<organism evidence="5 6">
    <name type="scientific">Lepraria neglecta</name>
    <dbReference type="NCBI Taxonomy" id="209136"/>
    <lineage>
        <taxon>Eukaryota</taxon>
        <taxon>Fungi</taxon>
        <taxon>Dikarya</taxon>
        <taxon>Ascomycota</taxon>
        <taxon>Pezizomycotina</taxon>
        <taxon>Lecanoromycetes</taxon>
        <taxon>OSLEUM clade</taxon>
        <taxon>Lecanoromycetidae</taxon>
        <taxon>Lecanorales</taxon>
        <taxon>Lecanorineae</taxon>
        <taxon>Stereocaulaceae</taxon>
        <taxon>Lepraria</taxon>
    </lineage>
</organism>
<keyword evidence="2" id="KW-0521">NADP</keyword>
<dbReference type="PRINTS" id="PR00081">
    <property type="entry name" value="GDHRDH"/>
</dbReference>
<evidence type="ECO:0000256" key="3">
    <source>
        <dbReference type="ARBA" id="ARBA00023002"/>
    </source>
</evidence>
<keyword evidence="6" id="KW-1185">Reference proteome</keyword>
<dbReference type="Proteomes" id="UP001276659">
    <property type="component" value="Unassembled WGS sequence"/>
</dbReference>
<protein>
    <recommendedName>
        <fullName evidence="7">NAD(P)-binding protein</fullName>
    </recommendedName>
</protein>
<dbReference type="PRINTS" id="PR00080">
    <property type="entry name" value="SDRFAMILY"/>
</dbReference>
<comment type="caution">
    <text evidence="5">The sequence shown here is derived from an EMBL/GenBank/DDBJ whole genome shotgun (WGS) entry which is preliminary data.</text>
</comment>
<comment type="similarity">
    <text evidence="1 4">Belongs to the short-chain dehydrogenases/reductases (SDR) family.</text>
</comment>
<dbReference type="Pfam" id="PF00106">
    <property type="entry name" value="adh_short"/>
    <property type="match status" value="1"/>
</dbReference>
<evidence type="ECO:0000313" key="6">
    <source>
        <dbReference type="Proteomes" id="UP001276659"/>
    </source>
</evidence>
<dbReference type="EMBL" id="JASNWA010000004">
    <property type="protein sequence ID" value="KAK3176198.1"/>
    <property type="molecule type" value="Genomic_DNA"/>
</dbReference>
<reference evidence="5" key="1">
    <citation type="submission" date="2022-11" db="EMBL/GenBank/DDBJ databases">
        <title>Chromosomal genome sequence assembly and mating type (MAT) locus characterization of the leprose asexual lichenized fungus Lepraria neglecta (Nyl.) Erichsen.</title>
        <authorList>
            <person name="Allen J.L."/>
            <person name="Pfeffer B."/>
        </authorList>
    </citation>
    <scope>NUCLEOTIDE SEQUENCE</scope>
    <source>
        <strain evidence="5">Allen 5258</strain>
    </source>
</reference>
<gene>
    <name evidence="5" type="ORF">OEA41_007521</name>
</gene>
<name>A0AAD9ZDY8_9LECA</name>
<dbReference type="PANTHER" id="PTHR43490:SF99">
    <property type="entry name" value="SHORT-CHAIN DEHYDROGENASE_REDUCTASE"/>
    <property type="match status" value="1"/>
</dbReference>